<dbReference type="SUPFAM" id="SSF50998">
    <property type="entry name" value="Quinoprotein alcohol dehydrogenase-like"/>
    <property type="match status" value="2"/>
</dbReference>
<name>A0A0F9JC77_9ZZZZ</name>
<keyword evidence="1" id="KW-0472">Membrane</keyword>
<dbReference type="InterPro" id="IPR011047">
    <property type="entry name" value="Quinoprotein_ADH-like_sf"/>
</dbReference>
<evidence type="ECO:0000259" key="2">
    <source>
        <dbReference type="Pfam" id="PF13360"/>
    </source>
</evidence>
<sequence>MTKKKNRTIVIALISVTLLVLISIGIGTLITARKAHKNITESFDNLSEMDSETGVSAPALYKDSVIFLHSDGFIQSFDKKVGKFKWKKKVVKSTKSINEPMLITVAQELVVLGDSLYFVAQDKLYAFDLKRKQIKWEKSYLDEGVSLPAGANNTIFKTIEKTLVAFDAKSGNKKWTFKNNDHFVSARPVPTESFVYLTDLTSILAINVKNGKKVWQYKLKFGEPNEDPVLSNGKLYEQTLTGKNEASFEVVDANTGQYIFHKKIKNDAIMSLVAISDNLLCFAGENYFYMLESNDGKEIWKTKTDSITNPIISEGKVYLLDSKGLRSFNAKTGKHIWTRALKVKISDELEDGGFTDQGQDEMNEFVIDENLIYISAGQRSKGAKYDVNYVYAVDKNTGEIRWKK</sequence>
<feature type="transmembrane region" description="Helical" evidence="1">
    <location>
        <begin position="9"/>
        <end position="30"/>
    </location>
</feature>
<dbReference type="InterPro" id="IPR018391">
    <property type="entry name" value="PQQ_b-propeller_rpt"/>
</dbReference>
<feature type="domain" description="Pyrrolo-quinoline quinone repeat" evidence="2">
    <location>
        <begin position="250"/>
        <end position="340"/>
    </location>
</feature>
<dbReference type="EMBL" id="LAZR01018369">
    <property type="protein sequence ID" value="KKL96677.1"/>
    <property type="molecule type" value="Genomic_DNA"/>
</dbReference>
<comment type="caution">
    <text evidence="3">The sequence shown here is derived from an EMBL/GenBank/DDBJ whole genome shotgun (WGS) entry which is preliminary data.</text>
</comment>
<dbReference type="Gene3D" id="2.130.10.10">
    <property type="entry name" value="YVTN repeat-like/Quinoprotein amine dehydrogenase"/>
    <property type="match status" value="1"/>
</dbReference>
<feature type="domain" description="Pyrrolo-quinoline quinone repeat" evidence="2">
    <location>
        <begin position="113"/>
        <end position="233"/>
    </location>
</feature>
<dbReference type="InterPro" id="IPR015943">
    <property type="entry name" value="WD40/YVTN_repeat-like_dom_sf"/>
</dbReference>
<dbReference type="Pfam" id="PF13360">
    <property type="entry name" value="PQQ_2"/>
    <property type="match status" value="2"/>
</dbReference>
<protein>
    <recommendedName>
        <fullName evidence="2">Pyrrolo-quinoline quinone repeat domain-containing protein</fullName>
    </recommendedName>
</protein>
<organism evidence="3">
    <name type="scientific">marine sediment metagenome</name>
    <dbReference type="NCBI Taxonomy" id="412755"/>
    <lineage>
        <taxon>unclassified sequences</taxon>
        <taxon>metagenomes</taxon>
        <taxon>ecological metagenomes</taxon>
    </lineage>
</organism>
<proteinExistence type="predicted"/>
<dbReference type="AlphaFoldDB" id="A0A0F9JC77"/>
<dbReference type="PANTHER" id="PTHR34512">
    <property type="entry name" value="CELL SURFACE PROTEIN"/>
    <property type="match status" value="1"/>
</dbReference>
<accession>A0A0F9JC77</accession>
<evidence type="ECO:0000256" key="1">
    <source>
        <dbReference type="SAM" id="Phobius"/>
    </source>
</evidence>
<dbReference type="PANTHER" id="PTHR34512:SF30">
    <property type="entry name" value="OUTER MEMBRANE PROTEIN ASSEMBLY FACTOR BAMB"/>
    <property type="match status" value="1"/>
</dbReference>
<evidence type="ECO:0000313" key="3">
    <source>
        <dbReference type="EMBL" id="KKL96677.1"/>
    </source>
</evidence>
<dbReference type="Gene3D" id="2.40.128.630">
    <property type="match status" value="1"/>
</dbReference>
<keyword evidence="1" id="KW-0812">Transmembrane</keyword>
<dbReference type="InterPro" id="IPR002372">
    <property type="entry name" value="PQQ_rpt_dom"/>
</dbReference>
<reference evidence="3" key="1">
    <citation type="journal article" date="2015" name="Nature">
        <title>Complex archaea that bridge the gap between prokaryotes and eukaryotes.</title>
        <authorList>
            <person name="Spang A."/>
            <person name="Saw J.H."/>
            <person name="Jorgensen S.L."/>
            <person name="Zaremba-Niedzwiedzka K."/>
            <person name="Martijn J."/>
            <person name="Lind A.E."/>
            <person name="van Eijk R."/>
            <person name="Schleper C."/>
            <person name="Guy L."/>
            <person name="Ettema T.J."/>
        </authorList>
    </citation>
    <scope>NUCLEOTIDE SEQUENCE</scope>
</reference>
<dbReference type="SMART" id="SM00564">
    <property type="entry name" value="PQQ"/>
    <property type="match status" value="7"/>
</dbReference>
<gene>
    <name evidence="3" type="ORF">LCGC14_1842080</name>
</gene>
<keyword evidence="1" id="KW-1133">Transmembrane helix</keyword>